<sequence>CHGDHDEGESELAVGKALKGWRERVYLSTKMPTWIVEKKDDYRRFLEEQLERLKVEYIDFYHFHFLNEDNFKNI</sequence>
<evidence type="ECO:0000259" key="1">
    <source>
        <dbReference type="Pfam" id="PF00248"/>
    </source>
</evidence>
<dbReference type="AlphaFoldDB" id="X1URW7"/>
<dbReference type="InterPro" id="IPR023210">
    <property type="entry name" value="NADP_OxRdtase_dom"/>
</dbReference>
<dbReference type="SUPFAM" id="SSF51430">
    <property type="entry name" value="NAD(P)-linked oxidoreductase"/>
    <property type="match status" value="1"/>
</dbReference>
<evidence type="ECO:0000313" key="2">
    <source>
        <dbReference type="EMBL" id="GAJ20219.1"/>
    </source>
</evidence>
<protein>
    <recommendedName>
        <fullName evidence="1">NADP-dependent oxidoreductase domain-containing protein</fullName>
    </recommendedName>
</protein>
<comment type="caution">
    <text evidence="2">The sequence shown here is derived from an EMBL/GenBank/DDBJ whole genome shotgun (WGS) entry which is preliminary data.</text>
</comment>
<feature type="non-terminal residue" evidence="2">
    <location>
        <position position="1"/>
    </location>
</feature>
<dbReference type="Gene3D" id="3.20.20.100">
    <property type="entry name" value="NADP-dependent oxidoreductase domain"/>
    <property type="match status" value="1"/>
</dbReference>
<feature type="domain" description="NADP-dependent oxidoreductase" evidence="1">
    <location>
        <begin position="7"/>
        <end position="68"/>
    </location>
</feature>
<dbReference type="PANTHER" id="PTHR43312">
    <property type="entry name" value="D-THREO-ALDOSE 1-DEHYDROGENASE"/>
    <property type="match status" value="1"/>
</dbReference>
<organism evidence="2">
    <name type="scientific">marine sediment metagenome</name>
    <dbReference type="NCBI Taxonomy" id="412755"/>
    <lineage>
        <taxon>unclassified sequences</taxon>
        <taxon>metagenomes</taxon>
        <taxon>ecological metagenomes</taxon>
    </lineage>
</organism>
<dbReference type="PANTHER" id="PTHR43312:SF2">
    <property type="entry name" value="OXIDOREDUCTASE"/>
    <property type="match status" value="1"/>
</dbReference>
<dbReference type="Pfam" id="PF00248">
    <property type="entry name" value="Aldo_ket_red"/>
    <property type="match status" value="1"/>
</dbReference>
<proteinExistence type="predicted"/>
<dbReference type="InterPro" id="IPR053135">
    <property type="entry name" value="AKR2_Oxidoreductase"/>
</dbReference>
<reference evidence="2" key="1">
    <citation type="journal article" date="2014" name="Front. Microbiol.">
        <title>High frequency of phylogenetically diverse reductive dehalogenase-homologous genes in deep subseafloor sedimentary metagenomes.</title>
        <authorList>
            <person name="Kawai M."/>
            <person name="Futagami T."/>
            <person name="Toyoda A."/>
            <person name="Takaki Y."/>
            <person name="Nishi S."/>
            <person name="Hori S."/>
            <person name="Arai W."/>
            <person name="Tsubouchi T."/>
            <person name="Morono Y."/>
            <person name="Uchiyama I."/>
            <person name="Ito T."/>
            <person name="Fujiyama A."/>
            <person name="Inagaki F."/>
            <person name="Takami H."/>
        </authorList>
    </citation>
    <scope>NUCLEOTIDE SEQUENCE</scope>
    <source>
        <strain evidence="2">Expedition CK06-06</strain>
    </source>
</reference>
<dbReference type="EMBL" id="BARW01042098">
    <property type="protein sequence ID" value="GAJ20219.1"/>
    <property type="molecule type" value="Genomic_DNA"/>
</dbReference>
<feature type="non-terminal residue" evidence="2">
    <location>
        <position position="74"/>
    </location>
</feature>
<gene>
    <name evidence="2" type="ORF">S12H4_62619</name>
</gene>
<name>X1URW7_9ZZZZ</name>
<dbReference type="InterPro" id="IPR036812">
    <property type="entry name" value="NAD(P)_OxRdtase_dom_sf"/>
</dbReference>
<accession>X1URW7</accession>